<evidence type="ECO:0008006" key="2">
    <source>
        <dbReference type="Google" id="ProtNLM"/>
    </source>
</evidence>
<organism evidence="1">
    <name type="scientific">Mariniphaga anaerophila</name>
    <dbReference type="NCBI Taxonomy" id="1484053"/>
    <lineage>
        <taxon>Bacteria</taxon>
        <taxon>Pseudomonadati</taxon>
        <taxon>Bacteroidota</taxon>
        <taxon>Bacteroidia</taxon>
        <taxon>Marinilabiliales</taxon>
        <taxon>Prolixibacteraceae</taxon>
        <taxon>Mariniphaga</taxon>
    </lineage>
</organism>
<evidence type="ECO:0000313" key="1">
    <source>
        <dbReference type="EMBL" id="HDR50457.1"/>
    </source>
</evidence>
<protein>
    <recommendedName>
        <fullName evidence="2">Rieske [2Fe-2S] domain-containing protein</fullName>
    </recommendedName>
</protein>
<proteinExistence type="predicted"/>
<gene>
    <name evidence="1" type="ORF">ENN90_02385</name>
</gene>
<name>A0A831LFU5_9BACT</name>
<accession>A0A831LFU5</accession>
<reference evidence="1" key="1">
    <citation type="journal article" date="2020" name="mSystems">
        <title>Genome- and Community-Level Interaction Insights into Carbon Utilization and Element Cycling Functions of Hydrothermarchaeota in Hydrothermal Sediment.</title>
        <authorList>
            <person name="Zhou Z."/>
            <person name="Liu Y."/>
            <person name="Xu W."/>
            <person name="Pan J."/>
            <person name="Luo Z.H."/>
            <person name="Li M."/>
        </authorList>
    </citation>
    <scope>NUCLEOTIDE SEQUENCE [LARGE SCALE GENOMIC DNA]</scope>
    <source>
        <strain evidence="1">SpSt-1217</strain>
    </source>
</reference>
<dbReference type="InterPro" id="IPR036922">
    <property type="entry name" value="Rieske_2Fe-2S_sf"/>
</dbReference>
<dbReference type="AlphaFoldDB" id="A0A831LFU5"/>
<dbReference type="Gene3D" id="2.102.10.10">
    <property type="entry name" value="Rieske [2Fe-2S] iron-sulphur domain"/>
    <property type="match status" value="1"/>
</dbReference>
<dbReference type="EMBL" id="DSDK01000132">
    <property type="protein sequence ID" value="HDR50457.1"/>
    <property type="molecule type" value="Genomic_DNA"/>
</dbReference>
<comment type="caution">
    <text evidence="1">The sequence shown here is derived from an EMBL/GenBank/DDBJ whole genome shotgun (WGS) entry which is preliminary data.</text>
</comment>
<dbReference type="GO" id="GO:0051537">
    <property type="term" value="F:2 iron, 2 sulfur cluster binding"/>
    <property type="evidence" value="ECO:0007669"/>
    <property type="project" value="InterPro"/>
</dbReference>
<sequence length="117" mass="12679">MGRKDFLQKFAIGSSLLFTAPVLFNSCSDSNDDVIDDAKNTNDDKGIKMDLSNNNFSALTTVGGFAYTGDIIVIRSGENSFIALSKVCTHEGCTITSIMQTASCHVLVTAPYFRLRV</sequence>
<dbReference type="SUPFAM" id="SSF50022">
    <property type="entry name" value="ISP domain"/>
    <property type="match status" value="1"/>
</dbReference>
<dbReference type="Proteomes" id="UP000886047">
    <property type="component" value="Unassembled WGS sequence"/>
</dbReference>